<evidence type="ECO:0000313" key="2">
    <source>
        <dbReference type="Proteomes" id="UP000041770"/>
    </source>
</evidence>
<proteinExistence type="predicted"/>
<accession>A0A655ZXC7</accession>
<name>A0A655ZXC7_VIBCL</name>
<dbReference type="Proteomes" id="UP000041770">
    <property type="component" value="Unassembled WGS sequence"/>
</dbReference>
<gene>
    <name evidence="1" type="ORF">ERS013200_03826</name>
</gene>
<evidence type="ECO:0000313" key="1">
    <source>
        <dbReference type="EMBL" id="CSD30040.1"/>
    </source>
</evidence>
<organism evidence="1 2">
    <name type="scientific">Vibrio cholerae</name>
    <dbReference type="NCBI Taxonomy" id="666"/>
    <lineage>
        <taxon>Bacteria</taxon>
        <taxon>Pseudomonadati</taxon>
        <taxon>Pseudomonadota</taxon>
        <taxon>Gammaproteobacteria</taxon>
        <taxon>Vibrionales</taxon>
        <taxon>Vibrionaceae</taxon>
        <taxon>Vibrio</taxon>
    </lineage>
</organism>
<sequence length="39" mass="4610">MRRIKSGGEYGNIDQKLNLLLFERLDNAITLWRRGIPDH</sequence>
<reference evidence="1 2" key="1">
    <citation type="submission" date="2015-07" db="EMBL/GenBank/DDBJ databases">
        <authorList>
            <consortium name="Pathogen Informatics"/>
        </authorList>
    </citation>
    <scope>NUCLEOTIDE SEQUENCE [LARGE SCALE GENOMIC DNA]</scope>
    <source>
        <strain evidence="1 2">A316</strain>
    </source>
</reference>
<dbReference type="AlphaFoldDB" id="A0A655ZXC7"/>
<dbReference type="EMBL" id="CWQY01000047">
    <property type="protein sequence ID" value="CSD30040.1"/>
    <property type="molecule type" value="Genomic_DNA"/>
</dbReference>
<protein>
    <submittedName>
        <fullName evidence="1">Uncharacterized protein</fullName>
    </submittedName>
</protein>